<comment type="caution">
    <text evidence="4">The sequence shown here is derived from an EMBL/GenBank/DDBJ whole genome shotgun (WGS) entry which is preliminary data.</text>
</comment>
<keyword evidence="3" id="KW-0408">Iron</keyword>
<keyword evidence="3" id="KW-0560">Oxidoreductase</keyword>
<evidence type="ECO:0000256" key="3">
    <source>
        <dbReference type="RuleBase" id="RU000461"/>
    </source>
</evidence>
<name>A0A1Q8ES22_9PSED</name>
<dbReference type="RefSeq" id="WP_075119215.1">
    <property type="nucleotide sequence ID" value="NZ_MSCT01000009.1"/>
</dbReference>
<dbReference type="GO" id="GO:0004497">
    <property type="term" value="F:monooxygenase activity"/>
    <property type="evidence" value="ECO:0007669"/>
    <property type="project" value="UniProtKB-KW"/>
</dbReference>
<dbReference type="GO" id="GO:0005506">
    <property type="term" value="F:iron ion binding"/>
    <property type="evidence" value="ECO:0007669"/>
    <property type="project" value="InterPro"/>
</dbReference>
<evidence type="ECO:0000313" key="4">
    <source>
        <dbReference type="EMBL" id="OLF54594.1"/>
    </source>
</evidence>
<dbReference type="InterPro" id="IPR001128">
    <property type="entry name" value="Cyt_P450"/>
</dbReference>
<gene>
    <name evidence="4" type="ORF">BTN82_11370</name>
</gene>
<dbReference type="InterPro" id="IPR002397">
    <property type="entry name" value="Cyt_P450_B"/>
</dbReference>
<dbReference type="PANTHER" id="PTHR46696:SF1">
    <property type="entry name" value="CYTOCHROME P450 YJIB-RELATED"/>
    <property type="match status" value="1"/>
</dbReference>
<dbReference type="PRINTS" id="PR00359">
    <property type="entry name" value="BP450"/>
</dbReference>
<dbReference type="Pfam" id="PF00067">
    <property type="entry name" value="p450"/>
    <property type="match status" value="1"/>
</dbReference>
<dbReference type="AlphaFoldDB" id="A0A1Q8ES22"/>
<reference evidence="4 5" key="1">
    <citation type="submission" date="2016-12" db="EMBL/GenBank/DDBJ databases">
        <authorList>
            <person name="Song W.-J."/>
            <person name="Kurnit D.M."/>
        </authorList>
    </citation>
    <scope>NUCLEOTIDE SEQUENCE [LARGE SCALE GENOMIC DNA]</scope>
    <source>
        <strain evidence="4 5">PCL1601</strain>
    </source>
</reference>
<dbReference type="PANTHER" id="PTHR46696">
    <property type="entry name" value="P450, PUTATIVE (EUROFUNG)-RELATED"/>
    <property type="match status" value="1"/>
</dbReference>
<dbReference type="Proteomes" id="UP000185578">
    <property type="component" value="Unassembled WGS sequence"/>
</dbReference>
<dbReference type="GO" id="GO:0016705">
    <property type="term" value="F:oxidoreductase activity, acting on paired donors, with incorporation or reduction of molecular oxygen"/>
    <property type="evidence" value="ECO:0007669"/>
    <property type="project" value="InterPro"/>
</dbReference>
<keyword evidence="3" id="KW-0479">Metal-binding</keyword>
<comment type="cofactor">
    <cofactor evidence="1">
        <name>heme</name>
        <dbReference type="ChEBI" id="CHEBI:30413"/>
    </cofactor>
</comment>
<comment type="similarity">
    <text evidence="2 3">Belongs to the cytochrome P450 family.</text>
</comment>
<organism evidence="4 5">
    <name type="scientific">Pseudomonas chlororaphis</name>
    <dbReference type="NCBI Taxonomy" id="587753"/>
    <lineage>
        <taxon>Bacteria</taxon>
        <taxon>Pseudomonadati</taxon>
        <taxon>Pseudomonadota</taxon>
        <taxon>Gammaproteobacteria</taxon>
        <taxon>Pseudomonadales</taxon>
        <taxon>Pseudomonadaceae</taxon>
        <taxon>Pseudomonas</taxon>
    </lineage>
</organism>
<dbReference type="InterPro" id="IPR017972">
    <property type="entry name" value="Cyt_P450_CS"/>
</dbReference>
<dbReference type="Gene3D" id="1.10.630.10">
    <property type="entry name" value="Cytochrome P450"/>
    <property type="match status" value="1"/>
</dbReference>
<sequence>MDPLTAVTHADPYPYYASLRTRAGLAFDPASGLWLASSAETVAAVLAHPQCRVRPAHEPVPRAIAEGAAGQVFARLMRMNDGERQRCPRAAVEPALGQVHAEDLRQRVSALLPGLPSAASARLHDAQFLLPVAVVAGLLGFPDQPLPALAGLTADFVACLSPTSSPAQLAAAHGAAEQLAVRFAALLDQAPVSPLLQRIVSGFAGQPRDRLIANLIGLLSQAFEASAGLIGNSLCALLGDSRLRAQLRAAPERVDLLLAEVQRIDPPVQNTRRFVVAPCTLAGATLAPGDVVLVLLASANRDPQLNPQPDRLLLERPERRSFSFGSGRHQCPGQALALGIASAVVGALLPHTDLIGPNVGWTYKPSLNGRIPLFHTLPETRR</sequence>
<dbReference type="EMBL" id="MSCT01000009">
    <property type="protein sequence ID" value="OLF54594.1"/>
    <property type="molecule type" value="Genomic_DNA"/>
</dbReference>
<evidence type="ECO:0000313" key="5">
    <source>
        <dbReference type="Proteomes" id="UP000185578"/>
    </source>
</evidence>
<dbReference type="PROSITE" id="PS00086">
    <property type="entry name" value="CYTOCHROME_P450"/>
    <property type="match status" value="1"/>
</dbReference>
<dbReference type="OrthoDB" id="4258484at2"/>
<evidence type="ECO:0000256" key="1">
    <source>
        <dbReference type="ARBA" id="ARBA00001971"/>
    </source>
</evidence>
<evidence type="ECO:0000256" key="2">
    <source>
        <dbReference type="ARBA" id="ARBA00010617"/>
    </source>
</evidence>
<dbReference type="SUPFAM" id="SSF48264">
    <property type="entry name" value="Cytochrome P450"/>
    <property type="match status" value="1"/>
</dbReference>
<dbReference type="CDD" id="cd11036">
    <property type="entry name" value="AknT-like"/>
    <property type="match status" value="1"/>
</dbReference>
<keyword evidence="3" id="KW-0349">Heme</keyword>
<protein>
    <submittedName>
        <fullName evidence="4">Cytochrome</fullName>
    </submittedName>
</protein>
<accession>A0A1Q8ES22</accession>
<dbReference type="InterPro" id="IPR036396">
    <property type="entry name" value="Cyt_P450_sf"/>
</dbReference>
<keyword evidence="3" id="KW-0503">Monooxygenase</keyword>
<dbReference type="GO" id="GO:0020037">
    <property type="term" value="F:heme binding"/>
    <property type="evidence" value="ECO:0007669"/>
    <property type="project" value="InterPro"/>
</dbReference>
<proteinExistence type="inferred from homology"/>